<keyword evidence="1" id="KW-0813">Transport</keyword>
<sequence length="376" mass="41454">MAGVKLERVNKRFGSTRVIDDVSMAIGDGEFVVFVGPSGCGKSTLLRLIAGLESITNGDLLIDEQRVNNLTPQERGIGMVFQSYALYPHMSVYQNIAFGLKLAKTDKQTVDERVRQTARILQLDGLLERLPKALSGGQRQRVAIGRAMAREPKILLFDEPLSNLDAALRVQTRNEIAGLHKRLGSTMIYVTHDQVEAMTLADRIVVLNAGHVEQIGTPQELYERPASRFVAGFIGSPRMNFIHVEARTGNDRGCRINVPGVGERDLPQQLPADAVGERLELGVRPEHLHLTPAAQGEGVEVVNVEYLGSEAYLYLQMADGELLVCRTEAPSRFERGERVTLDFDADKVHLFDGEGRALPVADAARRSDRHSEQAPT</sequence>
<evidence type="ECO:0000313" key="6">
    <source>
        <dbReference type="EMBL" id="MFC0269062.1"/>
    </source>
</evidence>
<dbReference type="InterPro" id="IPR012340">
    <property type="entry name" value="NA-bd_OB-fold"/>
</dbReference>
<organism evidence="6 7">
    <name type="scientific">Kushneria aurantia</name>
    <dbReference type="NCBI Taxonomy" id="504092"/>
    <lineage>
        <taxon>Bacteria</taxon>
        <taxon>Pseudomonadati</taxon>
        <taxon>Pseudomonadota</taxon>
        <taxon>Gammaproteobacteria</taxon>
        <taxon>Oceanospirillales</taxon>
        <taxon>Halomonadaceae</taxon>
        <taxon>Kushneria</taxon>
    </lineage>
</organism>
<feature type="domain" description="ABC transporter" evidence="5">
    <location>
        <begin position="4"/>
        <end position="234"/>
    </location>
</feature>
<dbReference type="Gene3D" id="2.40.50.100">
    <property type="match status" value="1"/>
</dbReference>
<dbReference type="InterPro" id="IPR003439">
    <property type="entry name" value="ABC_transporter-like_ATP-bd"/>
</dbReference>
<dbReference type="InterPro" id="IPR003593">
    <property type="entry name" value="AAA+_ATPase"/>
</dbReference>
<dbReference type="Gene3D" id="2.40.50.140">
    <property type="entry name" value="Nucleic acid-binding proteins"/>
    <property type="match status" value="1"/>
</dbReference>
<dbReference type="RefSeq" id="WP_019950961.1">
    <property type="nucleotide sequence ID" value="NZ_JBHLVX010000051.1"/>
</dbReference>
<dbReference type="InterPro" id="IPR013611">
    <property type="entry name" value="Transp-assoc_OB_typ2"/>
</dbReference>
<dbReference type="EMBL" id="JBHLVX010000051">
    <property type="protein sequence ID" value="MFC0269062.1"/>
    <property type="molecule type" value="Genomic_DNA"/>
</dbReference>
<proteinExistence type="predicted"/>
<dbReference type="SMART" id="SM00382">
    <property type="entry name" value="AAA"/>
    <property type="match status" value="1"/>
</dbReference>
<accession>A0ABV6G5V8</accession>
<dbReference type="InterPro" id="IPR047641">
    <property type="entry name" value="ABC_transpr_MalK/UgpC-like"/>
</dbReference>
<reference evidence="6 7" key="1">
    <citation type="submission" date="2024-09" db="EMBL/GenBank/DDBJ databases">
        <authorList>
            <person name="Sun Q."/>
            <person name="Mori K."/>
        </authorList>
    </citation>
    <scope>NUCLEOTIDE SEQUENCE [LARGE SCALE GENOMIC DNA]</scope>
    <source>
        <strain evidence="6 7">CCM 7415</strain>
    </source>
</reference>
<dbReference type="InterPro" id="IPR027417">
    <property type="entry name" value="P-loop_NTPase"/>
</dbReference>
<dbReference type="CDD" id="cd03301">
    <property type="entry name" value="ABC_MalK_N"/>
    <property type="match status" value="1"/>
</dbReference>
<evidence type="ECO:0000256" key="1">
    <source>
        <dbReference type="ARBA" id="ARBA00022448"/>
    </source>
</evidence>
<evidence type="ECO:0000313" key="7">
    <source>
        <dbReference type="Proteomes" id="UP001589814"/>
    </source>
</evidence>
<dbReference type="PROSITE" id="PS00211">
    <property type="entry name" value="ABC_TRANSPORTER_1"/>
    <property type="match status" value="1"/>
</dbReference>
<evidence type="ECO:0000256" key="4">
    <source>
        <dbReference type="ARBA" id="ARBA00022840"/>
    </source>
</evidence>
<dbReference type="PANTHER" id="PTHR43875">
    <property type="entry name" value="MALTODEXTRIN IMPORT ATP-BINDING PROTEIN MSMX"/>
    <property type="match status" value="1"/>
</dbReference>
<keyword evidence="3" id="KW-0547">Nucleotide-binding</keyword>
<dbReference type="Proteomes" id="UP001589814">
    <property type="component" value="Unassembled WGS sequence"/>
</dbReference>
<dbReference type="InterPro" id="IPR015855">
    <property type="entry name" value="ABC_transpr_MalK-like"/>
</dbReference>
<dbReference type="SUPFAM" id="SSF52540">
    <property type="entry name" value="P-loop containing nucleoside triphosphate hydrolases"/>
    <property type="match status" value="1"/>
</dbReference>
<keyword evidence="4 6" id="KW-0067">ATP-binding</keyword>
<name>A0ABV6G5V8_9GAMM</name>
<keyword evidence="2" id="KW-0762">Sugar transport</keyword>
<comment type="caution">
    <text evidence="6">The sequence shown here is derived from an EMBL/GenBank/DDBJ whole genome shotgun (WGS) entry which is preliminary data.</text>
</comment>
<dbReference type="PROSITE" id="PS50893">
    <property type="entry name" value="ABC_TRANSPORTER_2"/>
    <property type="match status" value="1"/>
</dbReference>
<gene>
    <name evidence="6" type="ORF">ACFFHW_13890</name>
</gene>
<dbReference type="InterPro" id="IPR017871">
    <property type="entry name" value="ABC_transporter-like_CS"/>
</dbReference>
<dbReference type="GO" id="GO:0005524">
    <property type="term" value="F:ATP binding"/>
    <property type="evidence" value="ECO:0007669"/>
    <property type="project" value="UniProtKB-KW"/>
</dbReference>
<dbReference type="PANTHER" id="PTHR43875:SF3">
    <property type="entry name" value="MALTOSE_MALTODEXTRIN IMPORT ATP-BINDING PROTEIN MALK"/>
    <property type="match status" value="1"/>
</dbReference>
<dbReference type="Gene3D" id="3.40.50.300">
    <property type="entry name" value="P-loop containing nucleotide triphosphate hydrolases"/>
    <property type="match status" value="1"/>
</dbReference>
<dbReference type="SUPFAM" id="SSF50331">
    <property type="entry name" value="MOP-like"/>
    <property type="match status" value="1"/>
</dbReference>
<evidence type="ECO:0000259" key="5">
    <source>
        <dbReference type="PROSITE" id="PS50893"/>
    </source>
</evidence>
<dbReference type="NCBIfam" id="NF008653">
    <property type="entry name" value="PRK11650.1"/>
    <property type="match status" value="1"/>
</dbReference>
<dbReference type="InterPro" id="IPR008995">
    <property type="entry name" value="Mo/tungstate-bd_C_term_dom"/>
</dbReference>
<dbReference type="Pfam" id="PF08402">
    <property type="entry name" value="TOBE_2"/>
    <property type="match status" value="1"/>
</dbReference>
<evidence type="ECO:0000256" key="2">
    <source>
        <dbReference type="ARBA" id="ARBA00022597"/>
    </source>
</evidence>
<keyword evidence="7" id="KW-1185">Reference proteome</keyword>
<protein>
    <submittedName>
        <fullName evidence="6">ABC transporter ATP-binding protein</fullName>
    </submittedName>
</protein>
<dbReference type="Pfam" id="PF00005">
    <property type="entry name" value="ABC_tran"/>
    <property type="match status" value="1"/>
</dbReference>
<evidence type="ECO:0000256" key="3">
    <source>
        <dbReference type="ARBA" id="ARBA00022741"/>
    </source>
</evidence>